<organism evidence="4 5">
    <name type="scientific">Flavobacterium luminosum</name>
    <dbReference type="NCBI Taxonomy" id="2949086"/>
    <lineage>
        <taxon>Bacteria</taxon>
        <taxon>Pseudomonadati</taxon>
        <taxon>Bacteroidota</taxon>
        <taxon>Flavobacteriia</taxon>
        <taxon>Flavobacteriales</taxon>
        <taxon>Flavobacteriaceae</taxon>
        <taxon>Flavobacterium</taxon>
    </lineage>
</organism>
<evidence type="ECO:0000259" key="3">
    <source>
        <dbReference type="Pfam" id="PF19335"/>
    </source>
</evidence>
<evidence type="ECO:0000313" key="5">
    <source>
        <dbReference type="Proteomes" id="UP001317191"/>
    </source>
</evidence>
<accession>A0ABT0TQS4</accession>
<evidence type="ECO:0000313" key="4">
    <source>
        <dbReference type="EMBL" id="MCL9809837.1"/>
    </source>
</evidence>
<dbReference type="Proteomes" id="UP001317191">
    <property type="component" value="Unassembled WGS sequence"/>
</dbReference>
<dbReference type="Pfam" id="PF11827">
    <property type="entry name" value="DUF3347"/>
    <property type="match status" value="1"/>
</dbReference>
<evidence type="ECO:0000256" key="1">
    <source>
        <dbReference type="SAM" id="MobiDB-lite"/>
    </source>
</evidence>
<dbReference type="PROSITE" id="PS51257">
    <property type="entry name" value="PROKAR_LIPOPROTEIN"/>
    <property type="match status" value="1"/>
</dbReference>
<keyword evidence="5" id="KW-1185">Reference proteome</keyword>
<comment type="caution">
    <text evidence="4">The sequence shown here is derived from an EMBL/GenBank/DDBJ whole genome shotgun (WGS) entry which is preliminary data.</text>
</comment>
<protein>
    <submittedName>
        <fullName evidence="4">DUF3347 domain-containing protein</fullName>
    </submittedName>
</protein>
<dbReference type="EMBL" id="JAMLJM010000009">
    <property type="protein sequence ID" value="MCL9809837.1"/>
    <property type="molecule type" value="Genomic_DNA"/>
</dbReference>
<feature type="region of interest" description="Disordered" evidence="1">
    <location>
        <begin position="73"/>
        <end position="94"/>
    </location>
</feature>
<name>A0ABT0TQS4_9FLAO</name>
<proteinExistence type="predicted"/>
<dbReference type="Pfam" id="PF19335">
    <property type="entry name" value="HMBD"/>
    <property type="match status" value="1"/>
</dbReference>
<feature type="domain" description="DUF3347" evidence="2">
    <location>
        <begin position="112"/>
        <end position="204"/>
    </location>
</feature>
<evidence type="ECO:0000259" key="2">
    <source>
        <dbReference type="Pfam" id="PF11827"/>
    </source>
</evidence>
<feature type="domain" description="Heavy metal binding" evidence="3">
    <location>
        <begin position="42"/>
        <end position="65"/>
    </location>
</feature>
<dbReference type="InterPro" id="IPR045800">
    <property type="entry name" value="HMBD"/>
</dbReference>
<sequence length="247" mass="27284">MMKTLFLTAILAITIVSCNNKNKETESQTTETSANSNELFSCPMHPEVTGKKGEKCSKCGMELTEPVVQKEVEHNHNESNHSHEDANATSSSAVQNDNASVAATAFSIDEIVVNYLKMKNALTKDDAKGAANAGKALYKTFNSTTTNSMSANQKKEYLDIVDDAKEHAEHIGDNAGKIDHQREHFAILSKDINDLIKMFGTKQKLYQDYCPMYNDGKGAIWISETKEIKNPFYGSQMLTCGSLKKTL</sequence>
<reference evidence="4 5" key="1">
    <citation type="submission" date="2022-05" db="EMBL/GenBank/DDBJ databases">
        <title>Flavobacterium sp., isolated from activated sludge.</title>
        <authorList>
            <person name="Ran Q."/>
        </authorList>
    </citation>
    <scope>NUCLEOTIDE SEQUENCE [LARGE SCALE GENOMIC DNA]</scope>
    <source>
        <strain evidence="4 5">HXWNR70</strain>
    </source>
</reference>
<dbReference type="InterPro" id="IPR021782">
    <property type="entry name" value="DUF3347"/>
</dbReference>
<gene>
    <name evidence="4" type="ORF">NAT50_10760</name>
</gene>
<feature type="compositionally biased region" description="Basic and acidic residues" evidence="1">
    <location>
        <begin position="73"/>
        <end position="86"/>
    </location>
</feature>